<dbReference type="InterPro" id="IPR020449">
    <property type="entry name" value="Tscrpt_reg_AraC-type_HTH"/>
</dbReference>
<dbReference type="AlphaFoldDB" id="A0A917ZJF2"/>
<feature type="domain" description="HTH araC/xylS-type" evidence="4">
    <location>
        <begin position="213"/>
        <end position="311"/>
    </location>
</feature>
<dbReference type="PROSITE" id="PS00041">
    <property type="entry name" value="HTH_ARAC_FAMILY_1"/>
    <property type="match status" value="1"/>
</dbReference>
<comment type="caution">
    <text evidence="5">The sequence shown here is derived from an EMBL/GenBank/DDBJ whole genome shotgun (WGS) entry which is preliminary data.</text>
</comment>
<accession>A0A917ZJF2</accession>
<evidence type="ECO:0000313" key="5">
    <source>
        <dbReference type="EMBL" id="GGO84452.1"/>
    </source>
</evidence>
<dbReference type="PRINTS" id="PR00032">
    <property type="entry name" value="HTHARAC"/>
</dbReference>
<dbReference type="Proteomes" id="UP000599578">
    <property type="component" value="Unassembled WGS sequence"/>
</dbReference>
<dbReference type="SUPFAM" id="SSF46689">
    <property type="entry name" value="Homeodomain-like"/>
    <property type="match status" value="2"/>
</dbReference>
<evidence type="ECO:0000259" key="4">
    <source>
        <dbReference type="PROSITE" id="PS01124"/>
    </source>
</evidence>
<keyword evidence="2" id="KW-0238">DNA-binding</keyword>
<proteinExistence type="predicted"/>
<evidence type="ECO:0000313" key="6">
    <source>
        <dbReference type="Proteomes" id="UP000599578"/>
    </source>
</evidence>
<reference evidence="5 6" key="1">
    <citation type="journal article" date="2014" name="Int. J. Syst. Evol. Microbiol.">
        <title>Complete genome sequence of Corynebacterium casei LMG S-19264T (=DSM 44701T), isolated from a smear-ripened cheese.</title>
        <authorList>
            <consortium name="US DOE Joint Genome Institute (JGI-PGF)"/>
            <person name="Walter F."/>
            <person name="Albersmeier A."/>
            <person name="Kalinowski J."/>
            <person name="Ruckert C."/>
        </authorList>
    </citation>
    <scope>NUCLEOTIDE SEQUENCE [LARGE SCALE GENOMIC DNA]</scope>
    <source>
        <strain evidence="5 6">CGMCC 1.7286</strain>
    </source>
</reference>
<protein>
    <submittedName>
        <fullName evidence="5">AraC family transcriptional regulator</fullName>
    </submittedName>
</protein>
<dbReference type="PROSITE" id="PS01124">
    <property type="entry name" value="HTH_ARAC_FAMILY_2"/>
    <property type="match status" value="1"/>
</dbReference>
<name>A0A917ZJF2_9GAMM</name>
<dbReference type="EMBL" id="BMLT01000007">
    <property type="protein sequence ID" value="GGO84452.1"/>
    <property type="molecule type" value="Genomic_DNA"/>
</dbReference>
<dbReference type="Pfam" id="PF12833">
    <property type="entry name" value="HTH_18"/>
    <property type="match status" value="1"/>
</dbReference>
<dbReference type="GO" id="GO:0003700">
    <property type="term" value="F:DNA-binding transcription factor activity"/>
    <property type="evidence" value="ECO:0007669"/>
    <property type="project" value="InterPro"/>
</dbReference>
<dbReference type="InterPro" id="IPR009057">
    <property type="entry name" value="Homeodomain-like_sf"/>
</dbReference>
<keyword evidence="1" id="KW-0805">Transcription regulation</keyword>
<dbReference type="PANTHER" id="PTHR43280:SF27">
    <property type="entry name" value="TRANSCRIPTIONAL REGULATOR MTLR"/>
    <property type="match status" value="1"/>
</dbReference>
<keyword evidence="6" id="KW-1185">Reference proteome</keyword>
<dbReference type="GO" id="GO:0043565">
    <property type="term" value="F:sequence-specific DNA binding"/>
    <property type="evidence" value="ECO:0007669"/>
    <property type="project" value="InterPro"/>
</dbReference>
<organism evidence="5 6">
    <name type="scientific">Marinobacterium nitratireducens</name>
    <dbReference type="NCBI Taxonomy" id="518897"/>
    <lineage>
        <taxon>Bacteria</taxon>
        <taxon>Pseudomonadati</taxon>
        <taxon>Pseudomonadota</taxon>
        <taxon>Gammaproteobacteria</taxon>
        <taxon>Oceanospirillales</taxon>
        <taxon>Oceanospirillaceae</taxon>
        <taxon>Marinobacterium</taxon>
    </lineage>
</organism>
<dbReference type="PANTHER" id="PTHR43280">
    <property type="entry name" value="ARAC-FAMILY TRANSCRIPTIONAL REGULATOR"/>
    <property type="match status" value="1"/>
</dbReference>
<dbReference type="Gene3D" id="1.10.10.60">
    <property type="entry name" value="Homeodomain-like"/>
    <property type="match status" value="2"/>
</dbReference>
<evidence type="ECO:0000256" key="1">
    <source>
        <dbReference type="ARBA" id="ARBA00023015"/>
    </source>
</evidence>
<evidence type="ECO:0000256" key="2">
    <source>
        <dbReference type="ARBA" id="ARBA00023125"/>
    </source>
</evidence>
<dbReference type="RefSeq" id="WP_229721954.1">
    <property type="nucleotide sequence ID" value="NZ_BMLT01000007.1"/>
</dbReference>
<evidence type="ECO:0000256" key="3">
    <source>
        <dbReference type="ARBA" id="ARBA00023163"/>
    </source>
</evidence>
<dbReference type="CDD" id="cd06976">
    <property type="entry name" value="cupin_MtlR-like_N"/>
    <property type="match status" value="1"/>
</dbReference>
<dbReference type="InterPro" id="IPR018062">
    <property type="entry name" value="HTH_AraC-typ_CS"/>
</dbReference>
<keyword evidence="3" id="KW-0804">Transcription</keyword>
<dbReference type="InterPro" id="IPR018060">
    <property type="entry name" value="HTH_AraC"/>
</dbReference>
<gene>
    <name evidence="5" type="ORF">GCM10011348_30740</name>
</gene>
<dbReference type="SMART" id="SM00342">
    <property type="entry name" value="HTH_ARAC"/>
    <property type="match status" value="1"/>
</dbReference>
<sequence length="319" mass="36383">MRLPIAIHSAGTNQDTETSLAMNDNKKTLAPDYEWVTQPQGESIHYIQHGVPSDLIRWHHHRQYELRLVRATRGKMFVGDYIGNFAPGNLVLIGPDLPHNWISELAAGETIALRDQVVHFSSEFVQGLQSAIPEVQAIESMLQRSRRGIEFLGEETIGQAARLFDQIASSHGMKRLVCFLQLLELLASSSNYRMLSNSNVEENINKQHLDWLTQAVDFILMHYSRELSLDEVATEMGMSATQFSKRFKRAAGHRFIDFVNQLRVSKACELLVRNEMPITDICFSVGYNNVANFNRRFLEIKGMTPSEYRKSYIHDLKAS</sequence>